<name>A0ABQ6ABI8_9PROT</name>
<evidence type="ECO:0000256" key="2">
    <source>
        <dbReference type="ARBA" id="ARBA00023150"/>
    </source>
</evidence>
<protein>
    <recommendedName>
        <fullName evidence="3">Sulfur carrier protein FdhD</fullName>
    </recommendedName>
</protein>
<proteinExistence type="inferred from homology"/>
<dbReference type="Proteomes" id="UP001156641">
    <property type="component" value="Unassembled WGS sequence"/>
</dbReference>
<keyword evidence="1 3" id="KW-0963">Cytoplasm</keyword>
<keyword evidence="5" id="KW-1185">Reference proteome</keyword>
<dbReference type="HAMAP" id="MF_00187">
    <property type="entry name" value="FdhD"/>
    <property type="match status" value="1"/>
</dbReference>
<sequence length="275" mass="28957">MKPAPPPVIRVDAAAWRGGQHKTISRALPEEVAVAITYDRATFAVMMASPLDLEDFAVGFSLSEGIINHVDEITDFETVVVDDGIECRMTLLPEKREALGARRRHIAGPLGCGLCGLDSLAQAARASPKVQAAATMTAAAIADAVSRMARLQVLNNETRAVHGAAFFNPARNDLLLREDIGRHNALDKLTGAVARRGDPPGAGAVLLTSRLSLDLIQKTAVFGAGILVAISVPTARAVREAAQAGITLVAVARDDGFEVFTHPGRVIFGAQSDVA</sequence>
<accession>A0ABQ6ABI8</accession>
<dbReference type="EMBL" id="BSOS01000073">
    <property type="protein sequence ID" value="GLR67957.1"/>
    <property type="molecule type" value="Genomic_DNA"/>
</dbReference>
<dbReference type="SUPFAM" id="SSF53927">
    <property type="entry name" value="Cytidine deaminase-like"/>
    <property type="match status" value="1"/>
</dbReference>
<dbReference type="Gene3D" id="3.40.140.10">
    <property type="entry name" value="Cytidine Deaminase, domain 2"/>
    <property type="match status" value="1"/>
</dbReference>
<dbReference type="Gene3D" id="3.10.20.10">
    <property type="match status" value="1"/>
</dbReference>
<comment type="similarity">
    <text evidence="3">Belongs to the FdhD family.</text>
</comment>
<keyword evidence="2 3" id="KW-0501">Molybdenum cofactor biosynthesis</keyword>
<evidence type="ECO:0000313" key="4">
    <source>
        <dbReference type="EMBL" id="GLR67957.1"/>
    </source>
</evidence>
<organism evidence="4 5">
    <name type="scientific">Acidocella aquatica</name>
    <dbReference type="NCBI Taxonomy" id="1922313"/>
    <lineage>
        <taxon>Bacteria</taxon>
        <taxon>Pseudomonadati</taxon>
        <taxon>Pseudomonadota</taxon>
        <taxon>Alphaproteobacteria</taxon>
        <taxon>Acetobacterales</taxon>
        <taxon>Acidocellaceae</taxon>
        <taxon>Acidocella</taxon>
    </lineage>
</organism>
<comment type="function">
    <text evidence="3">Required for formate dehydrogenase (FDH) activity. Acts as a sulfur carrier protein that transfers sulfur from IscS to the molybdenum cofactor prior to its insertion into FDH.</text>
</comment>
<reference evidence="5" key="1">
    <citation type="journal article" date="2019" name="Int. J. Syst. Evol. Microbiol.">
        <title>The Global Catalogue of Microorganisms (GCM) 10K type strain sequencing project: providing services to taxonomists for standard genome sequencing and annotation.</title>
        <authorList>
            <consortium name="The Broad Institute Genomics Platform"/>
            <consortium name="The Broad Institute Genome Sequencing Center for Infectious Disease"/>
            <person name="Wu L."/>
            <person name="Ma J."/>
        </authorList>
    </citation>
    <scope>NUCLEOTIDE SEQUENCE [LARGE SCALE GENOMIC DNA]</scope>
    <source>
        <strain evidence="5">NBRC 112502</strain>
    </source>
</reference>
<evidence type="ECO:0000313" key="5">
    <source>
        <dbReference type="Proteomes" id="UP001156641"/>
    </source>
</evidence>
<dbReference type="Pfam" id="PF02634">
    <property type="entry name" value="FdhD-NarQ"/>
    <property type="match status" value="1"/>
</dbReference>
<dbReference type="NCBIfam" id="TIGR00129">
    <property type="entry name" value="fdhD_narQ"/>
    <property type="match status" value="1"/>
</dbReference>
<dbReference type="PANTHER" id="PTHR30592">
    <property type="entry name" value="FORMATE DEHYDROGENASE"/>
    <property type="match status" value="1"/>
</dbReference>
<comment type="subcellular location">
    <subcellularLocation>
        <location evidence="3">Cytoplasm</location>
    </subcellularLocation>
</comment>
<evidence type="ECO:0000256" key="1">
    <source>
        <dbReference type="ARBA" id="ARBA00022490"/>
    </source>
</evidence>
<dbReference type="InterPro" id="IPR016193">
    <property type="entry name" value="Cytidine_deaminase-like"/>
</dbReference>
<evidence type="ECO:0000256" key="3">
    <source>
        <dbReference type="HAMAP-Rule" id="MF_00187"/>
    </source>
</evidence>
<dbReference type="PIRSF" id="PIRSF015626">
    <property type="entry name" value="FdhD"/>
    <property type="match status" value="1"/>
</dbReference>
<dbReference type="PANTHER" id="PTHR30592:SF1">
    <property type="entry name" value="SULFUR CARRIER PROTEIN FDHD"/>
    <property type="match status" value="1"/>
</dbReference>
<gene>
    <name evidence="3 4" type="primary">fdhD</name>
    <name evidence="4" type="ORF">GCM10010909_26380</name>
</gene>
<comment type="caution">
    <text evidence="3">Lacks conserved residue(s) required for the propagation of feature annotation.</text>
</comment>
<feature type="active site" description="Cysteine persulfide intermediate" evidence="3">
    <location>
        <position position="112"/>
    </location>
</feature>
<dbReference type="InterPro" id="IPR003786">
    <property type="entry name" value="FdhD"/>
</dbReference>
<comment type="caution">
    <text evidence="4">The sequence shown here is derived from an EMBL/GenBank/DDBJ whole genome shotgun (WGS) entry which is preliminary data.</text>
</comment>
<dbReference type="RefSeq" id="WP_284258775.1">
    <property type="nucleotide sequence ID" value="NZ_BSOS01000073.1"/>
</dbReference>